<proteinExistence type="predicted"/>
<dbReference type="EMBL" id="JAGQDG010000002">
    <property type="protein sequence ID" value="MBQ0935177.1"/>
    <property type="molecule type" value="Genomic_DNA"/>
</dbReference>
<reference evidence="1 2" key="1">
    <citation type="submission" date="2021-04" db="EMBL/GenBank/DDBJ databases">
        <title>The genome sequence of type strain Ideonella paludis KCTC 32238.</title>
        <authorList>
            <person name="Liu Y."/>
        </authorList>
    </citation>
    <scope>NUCLEOTIDE SEQUENCE [LARGE SCALE GENOMIC DNA]</scope>
    <source>
        <strain evidence="1 2">KCTC 32238</strain>
    </source>
</reference>
<dbReference type="RefSeq" id="WP_210807814.1">
    <property type="nucleotide sequence ID" value="NZ_JAGQDG010000002.1"/>
</dbReference>
<evidence type="ECO:0000313" key="1">
    <source>
        <dbReference type="EMBL" id="MBQ0935177.1"/>
    </source>
</evidence>
<comment type="caution">
    <text evidence="1">The sequence shown here is derived from an EMBL/GenBank/DDBJ whole genome shotgun (WGS) entry which is preliminary data.</text>
</comment>
<sequence length="217" mass="24114">MSALPIKSPEVITCHEDCLAQADWPGAEPTVAEGAELLHWVRRNHFFNSSLWAQEDLARRTTVSAEEIAGNKRAIDRFNQARNDATERVDEILLTALGLVDAASARTDTPISTVPKGARLNSETAGSIIDRMSIMALKIHAMRQQTLRQDVDDAHRASSAVKLERLQQQRQDLGDCLDGLLADALAGRAYFKVYRQFKMYNDPRFNPALVAERASKA</sequence>
<dbReference type="Pfam" id="PF14063">
    <property type="entry name" value="DUF4254"/>
    <property type="match status" value="1"/>
</dbReference>
<dbReference type="Proteomes" id="UP000672097">
    <property type="component" value="Unassembled WGS sequence"/>
</dbReference>
<evidence type="ECO:0000313" key="2">
    <source>
        <dbReference type="Proteomes" id="UP000672097"/>
    </source>
</evidence>
<dbReference type="InterPro" id="IPR025350">
    <property type="entry name" value="DUF4254"/>
</dbReference>
<protein>
    <submittedName>
        <fullName evidence="1">DUF4254 domain-containing protein</fullName>
    </submittedName>
</protein>
<organism evidence="1 2">
    <name type="scientific">Ideonella paludis</name>
    <dbReference type="NCBI Taxonomy" id="1233411"/>
    <lineage>
        <taxon>Bacteria</taxon>
        <taxon>Pseudomonadati</taxon>
        <taxon>Pseudomonadota</taxon>
        <taxon>Betaproteobacteria</taxon>
        <taxon>Burkholderiales</taxon>
        <taxon>Sphaerotilaceae</taxon>
        <taxon>Ideonella</taxon>
    </lineage>
</organism>
<name>A0ABS5DVL3_9BURK</name>
<gene>
    <name evidence="1" type="ORF">KAK11_07560</name>
</gene>
<keyword evidence="2" id="KW-1185">Reference proteome</keyword>
<accession>A0ABS5DVL3</accession>